<dbReference type="EMBL" id="CDSF01000001">
    <property type="protein sequence ID" value="CEO94351.1"/>
    <property type="molecule type" value="Genomic_DNA"/>
</dbReference>
<keyword evidence="6" id="KW-1185">Reference proteome</keyword>
<reference evidence="5 6" key="1">
    <citation type="submission" date="2015-02" db="EMBL/GenBank/DDBJ databases">
        <authorList>
            <person name="Chooi Y.-H."/>
        </authorList>
    </citation>
    <scope>NUCLEOTIDE SEQUENCE [LARGE SCALE GENOMIC DNA]</scope>
    <source>
        <strain evidence="5">E3</strain>
    </source>
</reference>
<feature type="compositionally biased region" description="Polar residues" evidence="2">
    <location>
        <begin position="475"/>
        <end position="492"/>
    </location>
</feature>
<dbReference type="InterPro" id="IPR001002">
    <property type="entry name" value="Chitin-bd_1"/>
</dbReference>
<evidence type="ECO:0000259" key="4">
    <source>
        <dbReference type="Pfam" id="PF00187"/>
    </source>
</evidence>
<dbReference type="GO" id="GO:0008061">
    <property type="term" value="F:chitin binding"/>
    <property type="evidence" value="ECO:0007669"/>
    <property type="project" value="UniProtKB-KW"/>
</dbReference>
<keyword evidence="3" id="KW-0472">Membrane</keyword>
<gene>
    <name evidence="5" type="ORF">PBRA_000136</name>
</gene>
<dbReference type="PROSITE" id="PS00026">
    <property type="entry name" value="CHIT_BIND_I_1"/>
    <property type="match status" value="1"/>
</dbReference>
<keyword evidence="3" id="KW-1133">Transmembrane helix</keyword>
<accession>A0A0G4IGK8</accession>
<feature type="non-terminal residue" evidence="5">
    <location>
        <position position="1"/>
    </location>
</feature>
<evidence type="ECO:0000256" key="2">
    <source>
        <dbReference type="SAM" id="MobiDB-lite"/>
    </source>
</evidence>
<evidence type="ECO:0000256" key="3">
    <source>
        <dbReference type="SAM" id="Phobius"/>
    </source>
</evidence>
<keyword evidence="3" id="KW-0812">Transmembrane</keyword>
<sequence length="492" mass="52750">RLCIFCCSACKRPQPFQAHRHSQDETSSSHGREKLAQLVDSLQGYCARSGYRETASCGELRRESHGESHLSEQRSVSALLRSHYYILTMTALVLAVAVGCVIASGAAQTLGNMGVNPVAAQVPGQMLAGANVQPNVPLQSWAAGQNPALFPGGWQMQMQPYFGQAMLAQQQFGRAQQAMPVSATTLQAELQTLASIDAYYARCRGVMCQSMLNPSVKYYSCDLLYFGHYTGSQCGPNAVPTSDCVGVTCTDPNNQGSTYNSCDLISRGYDGQTCAPGSIVLPRQRTRMPLYDSCEGITCVHSILGMQYTYTSCELLPFGFNGKECAIGFRPKGTCGPEFYNATCAPGLCCSGQGYCGSDYNYCNAQSLNSSSGAPYNTRPLTQQQPQMYNGQTQLFPAQYFNNYAGGGFLGQIQNGFPNQFQGQWPGQVPGVQYPGMGQAPYLGQGQVPGQLPVGQIPGFQQQPFLGQAAPGTAFGQQIPGQANAGTQFGPL</sequence>
<dbReference type="InterPro" id="IPR018371">
    <property type="entry name" value="Chitin-binding_1_CS"/>
</dbReference>
<feature type="transmembrane region" description="Helical" evidence="3">
    <location>
        <begin position="84"/>
        <end position="107"/>
    </location>
</feature>
<protein>
    <recommendedName>
        <fullName evidence="4">Chitin-binding type-1 domain-containing protein</fullName>
    </recommendedName>
</protein>
<dbReference type="CDD" id="cd00035">
    <property type="entry name" value="ChtBD1"/>
    <property type="match status" value="1"/>
</dbReference>
<feature type="region of interest" description="Disordered" evidence="2">
    <location>
        <begin position="470"/>
        <end position="492"/>
    </location>
</feature>
<dbReference type="Proteomes" id="UP000039324">
    <property type="component" value="Unassembled WGS sequence"/>
</dbReference>
<dbReference type="SUPFAM" id="SSF57016">
    <property type="entry name" value="Plant lectins/antimicrobial peptides"/>
    <property type="match status" value="1"/>
</dbReference>
<dbReference type="InterPro" id="IPR036861">
    <property type="entry name" value="Endochitinase-like_sf"/>
</dbReference>
<keyword evidence="1" id="KW-0147">Chitin-binding</keyword>
<evidence type="ECO:0000313" key="6">
    <source>
        <dbReference type="Proteomes" id="UP000039324"/>
    </source>
</evidence>
<dbReference type="Gene3D" id="3.30.60.10">
    <property type="entry name" value="Endochitinase-like"/>
    <property type="match status" value="1"/>
</dbReference>
<dbReference type="Pfam" id="PF00187">
    <property type="entry name" value="Chitin_bind_1"/>
    <property type="match status" value="1"/>
</dbReference>
<feature type="domain" description="Chitin-binding type-1" evidence="4">
    <location>
        <begin position="334"/>
        <end position="366"/>
    </location>
</feature>
<dbReference type="AlphaFoldDB" id="A0A0G4IGK8"/>
<organism evidence="5 6">
    <name type="scientific">Plasmodiophora brassicae</name>
    <name type="common">Clubroot disease agent</name>
    <dbReference type="NCBI Taxonomy" id="37360"/>
    <lineage>
        <taxon>Eukaryota</taxon>
        <taxon>Sar</taxon>
        <taxon>Rhizaria</taxon>
        <taxon>Endomyxa</taxon>
        <taxon>Phytomyxea</taxon>
        <taxon>Plasmodiophorida</taxon>
        <taxon>Plasmodiophoridae</taxon>
        <taxon>Plasmodiophora</taxon>
    </lineage>
</organism>
<evidence type="ECO:0000313" key="5">
    <source>
        <dbReference type="EMBL" id="CEO94351.1"/>
    </source>
</evidence>
<evidence type="ECO:0000256" key="1">
    <source>
        <dbReference type="ARBA" id="ARBA00022669"/>
    </source>
</evidence>
<proteinExistence type="predicted"/>
<dbReference type="OrthoDB" id="407355at2759"/>
<name>A0A0G4IGK8_PLABS</name>